<evidence type="ECO:0000313" key="2">
    <source>
        <dbReference type="Proteomes" id="UP000293912"/>
    </source>
</evidence>
<keyword evidence="2" id="KW-1185">Reference proteome</keyword>
<name>A0A4P6WUU2_HYDPS</name>
<dbReference type="EMBL" id="CP037867">
    <property type="protein sequence ID" value="QBM26246.1"/>
    <property type="molecule type" value="Genomic_DNA"/>
</dbReference>
<protein>
    <submittedName>
        <fullName evidence="1">Uncharacterized protein</fullName>
    </submittedName>
</protein>
<proteinExistence type="predicted"/>
<organism evidence="1 2">
    <name type="scientific">Hydrogenophaga pseudoflava</name>
    <name type="common">Pseudomonas carboxydoflava</name>
    <dbReference type="NCBI Taxonomy" id="47421"/>
    <lineage>
        <taxon>Bacteria</taxon>
        <taxon>Pseudomonadati</taxon>
        <taxon>Pseudomonadota</taxon>
        <taxon>Betaproteobacteria</taxon>
        <taxon>Burkholderiales</taxon>
        <taxon>Comamonadaceae</taxon>
        <taxon>Hydrogenophaga</taxon>
    </lineage>
</organism>
<sequence length="108" mass="11677">MNSLLEAALLKEQLTVVGALPPGTRTAPGIDALVSYTDIWRWDLVMYLKHLTVQLYDAQTGQLLALGQWSDSPLHGFRNPKTVMEGLISDLVARVRGAKPATPAAAPP</sequence>
<accession>A0A4P6WUU2</accession>
<dbReference type="KEGG" id="hpse:HPF_01055"/>
<dbReference type="AlphaFoldDB" id="A0A4P6WUU2"/>
<gene>
    <name evidence="1" type="ORF">HPF_01055</name>
</gene>
<evidence type="ECO:0000313" key="1">
    <source>
        <dbReference type="EMBL" id="QBM26246.1"/>
    </source>
</evidence>
<dbReference type="Proteomes" id="UP000293912">
    <property type="component" value="Chromosome"/>
</dbReference>
<reference evidence="1 2" key="1">
    <citation type="submission" date="2019-03" db="EMBL/GenBank/DDBJ databases">
        <authorList>
            <person name="Sebastian G."/>
            <person name="Baumann P."/>
            <person name="Ruckert C."/>
            <person name="Kalinowski J."/>
            <person name="Nebel B."/>
            <person name="Takors R."/>
            <person name="Blombach B."/>
        </authorList>
    </citation>
    <scope>NUCLEOTIDE SEQUENCE [LARGE SCALE GENOMIC DNA]</scope>
    <source>
        <strain evidence="1 2">DSM 1084</strain>
    </source>
</reference>